<dbReference type="InterPro" id="IPR015424">
    <property type="entry name" value="PyrdxlP-dep_Trfase"/>
</dbReference>
<protein>
    <submittedName>
        <fullName evidence="4">DegT/DnrJ/EryC1/StrS family aminotransferase</fullName>
    </submittedName>
</protein>
<evidence type="ECO:0000256" key="2">
    <source>
        <dbReference type="ARBA" id="ARBA00037999"/>
    </source>
</evidence>
<gene>
    <name evidence="4" type="ORF">E5L68_003945</name>
</gene>
<dbReference type="InterPro" id="IPR000653">
    <property type="entry name" value="DegT/StrS_aminotransferase"/>
</dbReference>
<evidence type="ECO:0000256" key="3">
    <source>
        <dbReference type="RuleBase" id="RU004508"/>
    </source>
</evidence>
<accession>A0ABW9JEW4</accession>
<evidence type="ECO:0000313" key="4">
    <source>
        <dbReference type="EMBL" id="MFN0290526.1"/>
    </source>
</evidence>
<sequence>MLDFKVKVPFFDATQLYSANKAELDGVIQKVLSDGAYINGPEVGQFANQLADYLNINQVIPCGNGTDALCLALMALGLNHGDEVIVPTFNFIAAAEAVSFLGLTPVFADVSPEDFNITAKNIEEKITTRTKAVIVVHLFGAAADMDPIMALANKHQIFVIEDVAQALGSEYNGEKLGTFGTIGCTSFFPTKNLACFGDGGAVFTRDQSLANKIKMLANHGQQKKYDHQYVGVNSRLDTLQAAILCHQLTQLEVNIDRKIALAQHYNEGLKSLNIDIPVKREYTKHSFNQYCILLKNSEQRDQLKAYLADHDIATMIYYSQPNHLQQAFSSLGYKVGDFPVAEDLCGKVLALPIAHLSIAQQDDIITHINAFCANA</sequence>
<organism evidence="4 5">
    <name type="scientific">Pedobacter helvus</name>
    <dbReference type="NCBI Taxonomy" id="2563444"/>
    <lineage>
        <taxon>Bacteria</taxon>
        <taxon>Pseudomonadati</taxon>
        <taxon>Bacteroidota</taxon>
        <taxon>Sphingobacteriia</taxon>
        <taxon>Sphingobacteriales</taxon>
        <taxon>Sphingobacteriaceae</taxon>
        <taxon>Pedobacter</taxon>
    </lineage>
</organism>
<reference evidence="4 5" key="1">
    <citation type="submission" date="2024-12" db="EMBL/GenBank/DDBJ databases">
        <authorList>
            <person name="Hu S."/>
        </authorList>
    </citation>
    <scope>NUCLEOTIDE SEQUENCE [LARGE SCALE GENOMIC DNA]</scope>
    <source>
        <strain evidence="4 5">P-25</strain>
    </source>
</reference>
<proteinExistence type="inferred from homology"/>
<name>A0ABW9JEW4_9SPHI</name>
<evidence type="ECO:0000313" key="5">
    <source>
        <dbReference type="Proteomes" id="UP001517367"/>
    </source>
</evidence>
<keyword evidence="1 3" id="KW-0663">Pyridoxal phosphate</keyword>
<keyword evidence="5" id="KW-1185">Reference proteome</keyword>
<dbReference type="RefSeq" id="WP_138729750.1">
    <property type="nucleotide sequence ID" value="NZ_SRMP02000003.1"/>
</dbReference>
<dbReference type="CDD" id="cd00616">
    <property type="entry name" value="AHBA_syn"/>
    <property type="match status" value="1"/>
</dbReference>
<dbReference type="InterPro" id="IPR015421">
    <property type="entry name" value="PyrdxlP-dep_Trfase_major"/>
</dbReference>
<dbReference type="Gene3D" id="3.90.1150.10">
    <property type="entry name" value="Aspartate Aminotransferase, domain 1"/>
    <property type="match status" value="1"/>
</dbReference>
<dbReference type="PIRSF" id="PIRSF000390">
    <property type="entry name" value="PLP_StrS"/>
    <property type="match status" value="1"/>
</dbReference>
<dbReference type="EMBL" id="SRMP02000003">
    <property type="protein sequence ID" value="MFN0290526.1"/>
    <property type="molecule type" value="Genomic_DNA"/>
</dbReference>
<dbReference type="PANTHER" id="PTHR30244:SF36">
    <property type="entry name" value="3-OXO-GLUCOSE-6-PHOSPHATE:GLUTAMATE AMINOTRANSFERASE"/>
    <property type="match status" value="1"/>
</dbReference>
<dbReference type="Gene3D" id="3.40.640.10">
    <property type="entry name" value="Type I PLP-dependent aspartate aminotransferase-like (Major domain)"/>
    <property type="match status" value="1"/>
</dbReference>
<dbReference type="SUPFAM" id="SSF53383">
    <property type="entry name" value="PLP-dependent transferases"/>
    <property type="match status" value="1"/>
</dbReference>
<keyword evidence="4" id="KW-0032">Aminotransferase</keyword>
<keyword evidence="4" id="KW-0808">Transferase</keyword>
<evidence type="ECO:0000256" key="1">
    <source>
        <dbReference type="ARBA" id="ARBA00022898"/>
    </source>
</evidence>
<comment type="similarity">
    <text evidence="2 3">Belongs to the DegT/DnrJ/EryC1 family.</text>
</comment>
<dbReference type="InterPro" id="IPR015422">
    <property type="entry name" value="PyrdxlP-dep_Trfase_small"/>
</dbReference>
<dbReference type="Proteomes" id="UP001517367">
    <property type="component" value="Unassembled WGS sequence"/>
</dbReference>
<dbReference type="Pfam" id="PF01041">
    <property type="entry name" value="DegT_DnrJ_EryC1"/>
    <property type="match status" value="1"/>
</dbReference>
<dbReference type="PANTHER" id="PTHR30244">
    <property type="entry name" value="TRANSAMINASE"/>
    <property type="match status" value="1"/>
</dbReference>
<comment type="caution">
    <text evidence="4">The sequence shown here is derived from an EMBL/GenBank/DDBJ whole genome shotgun (WGS) entry which is preliminary data.</text>
</comment>
<dbReference type="GO" id="GO:0008483">
    <property type="term" value="F:transaminase activity"/>
    <property type="evidence" value="ECO:0007669"/>
    <property type="project" value="UniProtKB-KW"/>
</dbReference>